<dbReference type="InterPro" id="IPR013718">
    <property type="entry name" value="COQ9_C"/>
</dbReference>
<dbReference type="EMBL" id="SWFT01000116">
    <property type="protein sequence ID" value="KAA8900136.1"/>
    <property type="molecule type" value="Genomic_DNA"/>
</dbReference>
<evidence type="ECO:0000256" key="3">
    <source>
        <dbReference type="ARBA" id="ARBA00010766"/>
    </source>
</evidence>
<dbReference type="Proteomes" id="UP000449547">
    <property type="component" value="Unassembled WGS sequence"/>
</dbReference>
<comment type="function">
    <text evidence="8">Membrane-associated protein that warps the membrane surface to access and bind aromatic isoprenes with high specificity, including ubiquinone (CoQ) isoprene intermediates and presents them directly to Coq7, therefore facilitating the Coq7-mediated hydroxylase step. Participates in the biosynthesis of coenzyme Q, also named ubiquinone, an essential lipid-soluble electron transporter for aerobic cellular respiration.</text>
</comment>
<keyword evidence="7 8" id="KW-0496">Mitochondrion</keyword>
<dbReference type="GO" id="GO:0005743">
    <property type="term" value="C:mitochondrial inner membrane"/>
    <property type="evidence" value="ECO:0007669"/>
    <property type="project" value="TreeGrafter"/>
</dbReference>
<dbReference type="UniPathway" id="UPA00232"/>
<dbReference type="GO" id="GO:0006744">
    <property type="term" value="P:ubiquinone biosynthetic process"/>
    <property type="evidence" value="ECO:0007669"/>
    <property type="project" value="UniProtKB-UniRule"/>
</dbReference>
<name>A0A642UJK6_DIURU</name>
<comment type="similarity">
    <text evidence="3 8">Belongs to the COQ9 family.</text>
</comment>
<organism evidence="10 11">
    <name type="scientific">Diutina rugosa</name>
    <name type="common">Yeast</name>
    <name type="synonym">Candida rugosa</name>
    <dbReference type="NCBI Taxonomy" id="5481"/>
    <lineage>
        <taxon>Eukaryota</taxon>
        <taxon>Fungi</taxon>
        <taxon>Dikarya</taxon>
        <taxon>Ascomycota</taxon>
        <taxon>Saccharomycotina</taxon>
        <taxon>Pichiomycetes</taxon>
        <taxon>Debaryomycetaceae</taxon>
        <taxon>Diutina</taxon>
    </lineage>
</organism>
<dbReference type="AlphaFoldDB" id="A0A642UJK6"/>
<reference evidence="10 11" key="1">
    <citation type="submission" date="2019-07" db="EMBL/GenBank/DDBJ databases">
        <title>Genome assembly of two rare yeast pathogens: Diutina rugosa and Trichomonascus ciferrii.</title>
        <authorList>
            <person name="Mixao V."/>
            <person name="Saus E."/>
            <person name="Hansen A."/>
            <person name="Lass-Flor C."/>
            <person name="Gabaldon T."/>
        </authorList>
    </citation>
    <scope>NUCLEOTIDE SEQUENCE [LARGE SCALE GENOMIC DNA]</scope>
    <source>
        <strain evidence="10 11">CBS 613</strain>
    </source>
</reference>
<dbReference type="OrthoDB" id="619536at2759"/>
<comment type="pathway">
    <text evidence="2 8">Cofactor biosynthesis; ubiquinone biosynthesis.</text>
</comment>
<dbReference type="GeneID" id="54782603"/>
<evidence type="ECO:0000256" key="8">
    <source>
        <dbReference type="RuleBase" id="RU366063"/>
    </source>
</evidence>
<evidence type="ECO:0000259" key="9">
    <source>
        <dbReference type="Pfam" id="PF08511"/>
    </source>
</evidence>
<evidence type="ECO:0000256" key="5">
    <source>
        <dbReference type="ARBA" id="ARBA00022946"/>
    </source>
</evidence>
<proteinExistence type="inferred from homology"/>
<comment type="caution">
    <text evidence="10">The sequence shown here is derived from an EMBL/GenBank/DDBJ whole genome shotgun (WGS) entry which is preliminary data.</text>
</comment>
<evidence type="ECO:0000256" key="6">
    <source>
        <dbReference type="ARBA" id="ARBA00023121"/>
    </source>
</evidence>
<protein>
    <recommendedName>
        <fullName evidence="8">Ubiquinone biosynthesis protein</fullName>
    </recommendedName>
</protein>
<evidence type="ECO:0000256" key="7">
    <source>
        <dbReference type="ARBA" id="ARBA00023128"/>
    </source>
</evidence>
<evidence type="ECO:0000313" key="10">
    <source>
        <dbReference type="EMBL" id="KAA8900136.1"/>
    </source>
</evidence>
<comment type="subcellular location">
    <subcellularLocation>
        <location evidence="1 8">Mitochondrion</location>
    </subcellularLocation>
</comment>
<evidence type="ECO:0000256" key="4">
    <source>
        <dbReference type="ARBA" id="ARBA00022688"/>
    </source>
</evidence>
<sequence length="228" mass="25641">MLRTLRLRGVRAYHAIDHPNPIIANNPQTVILDEALKLVPTYGFTRECITAATRHLNYSDATGSIVKDFDLPIHWLKTQRANLEKYAIAPESPLHQITDEYARATNLMQTRLSYNNQIDLKELVALLALPYNMPESAAELHNLSDDIAFYAGDASNDFAWYTKRMGLSSIYVSSELYQIQNPGNVDAFVADKIASLKEMGAAYNNVEEWALFNGISAFNLIKSQLMRG</sequence>
<evidence type="ECO:0000256" key="2">
    <source>
        <dbReference type="ARBA" id="ARBA00004749"/>
    </source>
</evidence>
<dbReference type="RefSeq" id="XP_034011275.1">
    <property type="nucleotide sequence ID" value="XM_034156771.1"/>
</dbReference>
<dbReference type="PANTHER" id="PTHR21427">
    <property type="entry name" value="UBIQUINONE BIOSYNTHESIS PROTEIN COQ9, MITOCHONDRIAL"/>
    <property type="match status" value="1"/>
</dbReference>
<evidence type="ECO:0000256" key="1">
    <source>
        <dbReference type="ARBA" id="ARBA00004173"/>
    </source>
</evidence>
<dbReference type="VEuPathDB" id="FungiDB:DIURU_003952"/>
<keyword evidence="11" id="KW-1185">Reference proteome</keyword>
<dbReference type="PANTHER" id="PTHR21427:SF19">
    <property type="entry name" value="UBIQUINONE BIOSYNTHESIS PROTEIN COQ9, MITOCHONDRIAL"/>
    <property type="match status" value="1"/>
</dbReference>
<feature type="domain" description="COQ9 C-terminal" evidence="9">
    <location>
        <begin position="133"/>
        <end position="199"/>
    </location>
</feature>
<keyword evidence="5" id="KW-0809">Transit peptide</keyword>
<dbReference type="InterPro" id="IPR012762">
    <property type="entry name" value="Ubiq_biosynth_COQ9"/>
</dbReference>
<keyword evidence="4 8" id="KW-0831">Ubiquinone biosynthesis</keyword>
<evidence type="ECO:0000313" key="11">
    <source>
        <dbReference type="Proteomes" id="UP000449547"/>
    </source>
</evidence>
<accession>A0A642UJK6</accession>
<dbReference type="OMA" id="SELFMAQ"/>
<keyword evidence="6 8" id="KW-0446">Lipid-binding</keyword>
<dbReference type="GO" id="GO:0008289">
    <property type="term" value="F:lipid binding"/>
    <property type="evidence" value="ECO:0007669"/>
    <property type="project" value="UniProtKB-UniRule"/>
</dbReference>
<dbReference type="NCBIfam" id="TIGR02396">
    <property type="entry name" value="diverge_rpsU"/>
    <property type="match status" value="1"/>
</dbReference>
<gene>
    <name evidence="10" type="ORF">DIURU_003952</name>
</gene>
<dbReference type="Pfam" id="PF08511">
    <property type="entry name" value="COQ9"/>
    <property type="match status" value="1"/>
</dbReference>